<feature type="compositionally biased region" description="Polar residues" evidence="1">
    <location>
        <begin position="119"/>
        <end position="128"/>
    </location>
</feature>
<evidence type="ECO:0000256" key="1">
    <source>
        <dbReference type="SAM" id="MobiDB-lite"/>
    </source>
</evidence>
<dbReference type="InterPro" id="IPR034085">
    <property type="entry name" value="TOG"/>
</dbReference>
<proteinExistence type="predicted"/>
<dbReference type="GO" id="GO:0000226">
    <property type="term" value="P:microtubule cytoskeleton organization"/>
    <property type="evidence" value="ECO:0007669"/>
    <property type="project" value="UniProtKB-ARBA"/>
</dbReference>
<dbReference type="SMART" id="SM01349">
    <property type="entry name" value="TOG"/>
    <property type="match status" value="1"/>
</dbReference>
<evidence type="ECO:0000313" key="3">
    <source>
        <dbReference type="EMBL" id="JAS22421.1"/>
    </source>
</evidence>
<dbReference type="Pfam" id="PF12348">
    <property type="entry name" value="CLASP_N"/>
    <property type="match status" value="1"/>
</dbReference>
<dbReference type="GO" id="GO:0008017">
    <property type="term" value="F:microtubule binding"/>
    <property type="evidence" value="ECO:0007669"/>
    <property type="project" value="TreeGrafter"/>
</dbReference>
<feature type="compositionally biased region" description="Basic and acidic residues" evidence="1">
    <location>
        <begin position="129"/>
        <end position="141"/>
    </location>
</feature>
<dbReference type="PANTHER" id="PTHR21567:SF87">
    <property type="entry name" value="CRESCERIN-LIKE PROTEIN CHE-12"/>
    <property type="match status" value="1"/>
</dbReference>
<feature type="domain" description="TOG" evidence="2">
    <location>
        <begin position="284"/>
        <end position="513"/>
    </location>
</feature>
<organism evidence="3">
    <name type="scientific">Clastoptera arizonana</name>
    <name type="common">Arizona spittle bug</name>
    <dbReference type="NCBI Taxonomy" id="38151"/>
    <lineage>
        <taxon>Eukaryota</taxon>
        <taxon>Metazoa</taxon>
        <taxon>Ecdysozoa</taxon>
        <taxon>Arthropoda</taxon>
        <taxon>Hexapoda</taxon>
        <taxon>Insecta</taxon>
        <taxon>Pterygota</taxon>
        <taxon>Neoptera</taxon>
        <taxon>Paraneoptera</taxon>
        <taxon>Hemiptera</taxon>
        <taxon>Auchenorrhyncha</taxon>
        <taxon>Cercopoidea</taxon>
        <taxon>Clastopteridae</taxon>
        <taxon>Clastoptera</taxon>
    </lineage>
</organism>
<evidence type="ECO:0000259" key="2">
    <source>
        <dbReference type="SMART" id="SM01349"/>
    </source>
</evidence>
<dbReference type="InterPro" id="IPR024395">
    <property type="entry name" value="CLASP_N_dom"/>
</dbReference>
<protein>
    <recommendedName>
        <fullName evidence="2">TOG domain-containing protein</fullName>
    </recommendedName>
</protein>
<feature type="non-terminal residue" evidence="3">
    <location>
        <position position="1"/>
    </location>
</feature>
<dbReference type="AlphaFoldDB" id="A0A1B6D9P8"/>
<dbReference type="SUPFAM" id="SSF48371">
    <property type="entry name" value="ARM repeat"/>
    <property type="match status" value="1"/>
</dbReference>
<dbReference type="InterPro" id="IPR011989">
    <property type="entry name" value="ARM-like"/>
</dbReference>
<sequence length="518" mass="58088">DLPCGRSNSIFTNTGIHKLRYRIKQSKHCYQCSWLCNNRVRPEVVETPKKNSIESRNNNTDYENGIIHKPVLARQNNSISSHIVEASSPVHLERIKKTPNKNDNEDDIRKENTQEVIYSIDSSPVSIKSENKKEITEERKSSSNVTPVHSNHEEPGESEKSFVISSENHEETLNNTVDSTDNLNSNCLDNRHTPTQGKSESLEFQVEEGGNIQGDDFRTKEQVEEDNIGTIPAAEKTENATIVSTPKVTPKKSASRIISKPHQRLRRLTPKDQRVEPSSCLYPDSLPPYEHPKEAVSKSLLQLDNPDWEVTMQGLQGVVRLSRHHAAFLVPIMHAIAVTVTKHIRNLRSQVSRAACQTASQLLKTYGRAFEGEVDELAGALFNRTADTNKFLRADCNAALDIMVDSISPVKSINAIVNRGAKHQNAIVRTAACRLLLKLNERLGPEKTLSLPRDARDAFLVSSARFLMEGSLETRCYAKEIFTNLSQDNKLPSILAEVVPNNIMRNISKVLSRLVILK</sequence>
<dbReference type="EMBL" id="GEDC01014877">
    <property type="protein sequence ID" value="JAS22421.1"/>
    <property type="molecule type" value="Transcribed_RNA"/>
</dbReference>
<dbReference type="Gene3D" id="1.25.10.10">
    <property type="entry name" value="Leucine-rich Repeat Variant"/>
    <property type="match status" value="1"/>
</dbReference>
<dbReference type="GO" id="GO:0005881">
    <property type="term" value="C:cytoplasmic microtubule"/>
    <property type="evidence" value="ECO:0007669"/>
    <property type="project" value="TreeGrafter"/>
</dbReference>
<feature type="region of interest" description="Disordered" evidence="1">
    <location>
        <begin position="119"/>
        <end position="163"/>
    </location>
</feature>
<dbReference type="InterPro" id="IPR016024">
    <property type="entry name" value="ARM-type_fold"/>
</dbReference>
<feature type="compositionally biased region" description="Basic and acidic residues" evidence="1">
    <location>
        <begin position="150"/>
        <end position="160"/>
    </location>
</feature>
<dbReference type="PANTHER" id="PTHR21567">
    <property type="entry name" value="CLASP"/>
    <property type="match status" value="1"/>
</dbReference>
<reference evidence="3" key="1">
    <citation type="submission" date="2015-12" db="EMBL/GenBank/DDBJ databases">
        <title>De novo transcriptome assembly of four potential Pierce s Disease insect vectors from Arizona vineyards.</title>
        <authorList>
            <person name="Tassone E.E."/>
        </authorList>
    </citation>
    <scope>NUCLEOTIDE SEQUENCE</scope>
</reference>
<accession>A0A1B6D9P8</accession>
<name>A0A1B6D9P8_9HEMI</name>
<dbReference type="GO" id="GO:0005929">
    <property type="term" value="C:cilium"/>
    <property type="evidence" value="ECO:0007669"/>
    <property type="project" value="TreeGrafter"/>
</dbReference>
<gene>
    <name evidence="3" type="ORF">g.36573</name>
</gene>